<keyword evidence="3" id="KW-0804">Transcription</keyword>
<dbReference type="InterPro" id="IPR046335">
    <property type="entry name" value="LacI/GalR-like_sensor"/>
</dbReference>
<dbReference type="CDD" id="cd01543">
    <property type="entry name" value="PBP1_XylR"/>
    <property type="match status" value="1"/>
</dbReference>
<name>A0ABY1Q4L8_9BACT</name>
<dbReference type="RefSeq" id="WP_283432590.1">
    <property type="nucleotide sequence ID" value="NZ_FXUG01000005.1"/>
</dbReference>
<proteinExistence type="predicted"/>
<protein>
    <submittedName>
        <fullName evidence="5">Transcriptional regulator, AraC family</fullName>
    </submittedName>
</protein>
<dbReference type="PANTHER" id="PTHR30146">
    <property type="entry name" value="LACI-RELATED TRANSCRIPTIONAL REPRESSOR"/>
    <property type="match status" value="1"/>
</dbReference>
<dbReference type="SMART" id="SM00342">
    <property type="entry name" value="HTH_ARAC"/>
    <property type="match status" value="1"/>
</dbReference>
<keyword evidence="1" id="KW-0805">Transcription regulation</keyword>
<dbReference type="InterPro" id="IPR028082">
    <property type="entry name" value="Peripla_BP_I"/>
</dbReference>
<keyword evidence="2" id="KW-0238">DNA-binding</keyword>
<dbReference type="Pfam" id="PF22177">
    <property type="entry name" value="PBP1_XylR"/>
    <property type="match status" value="1"/>
</dbReference>
<accession>A0ABY1Q4L8</accession>
<dbReference type="InterPro" id="IPR018060">
    <property type="entry name" value="HTH_AraC"/>
</dbReference>
<dbReference type="SUPFAM" id="SSF53822">
    <property type="entry name" value="Periplasmic binding protein-like I"/>
    <property type="match status" value="1"/>
</dbReference>
<reference evidence="5 6" key="1">
    <citation type="submission" date="2017-05" db="EMBL/GenBank/DDBJ databases">
        <authorList>
            <person name="Varghese N."/>
            <person name="Submissions S."/>
        </authorList>
    </citation>
    <scope>NUCLEOTIDE SEQUENCE [LARGE SCALE GENOMIC DNA]</scope>
    <source>
        <strain evidence="5 6">DSM 25457</strain>
    </source>
</reference>
<evidence type="ECO:0000313" key="6">
    <source>
        <dbReference type="Proteomes" id="UP001158067"/>
    </source>
</evidence>
<dbReference type="Gene3D" id="1.10.10.60">
    <property type="entry name" value="Homeodomain-like"/>
    <property type="match status" value="1"/>
</dbReference>
<dbReference type="InterPro" id="IPR054031">
    <property type="entry name" value="XylR_PBP1"/>
</dbReference>
<sequence length="378" mass="42195">MKNLHVGILVETEDTWGRNIVESVCRFGQKEKWTLLIGPRNEQGQLSLPRVWGGHGVIAAFRQPSTVQQLKQLQVPVVDVSSTLKKKDWFARVETDDRARAKMAVEHLVSRGIQHFACYAPSIGRYSDLRATEFKACVESAGYQCAMYTPDGQSEGGWLTNYAKAGQWLAKLPRPLGVFAGDPYPARQLIEICALDGIRIPDDVAILSGDDDELLCNVATPQISSIELASHRIGETAAKLLKRLMSGAQVSLHTRSIPPLRIRARQSTNLLAIDDPELVRMLRTIREHAKDGISVAEVANACCVSRRTLEQKFKEQLGRTPGEEIRRTKFENVRRLLLDTDKSIESIAYDSGFASGASLSQAFQKYFNETPGEYRRSR</sequence>
<dbReference type="Pfam" id="PF13377">
    <property type="entry name" value="Peripla_BP_3"/>
    <property type="match status" value="1"/>
</dbReference>
<evidence type="ECO:0000256" key="1">
    <source>
        <dbReference type="ARBA" id="ARBA00023015"/>
    </source>
</evidence>
<dbReference type="PROSITE" id="PS01124">
    <property type="entry name" value="HTH_ARAC_FAMILY_2"/>
    <property type="match status" value="1"/>
</dbReference>
<evidence type="ECO:0000259" key="4">
    <source>
        <dbReference type="PROSITE" id="PS01124"/>
    </source>
</evidence>
<comment type="caution">
    <text evidence="5">The sequence shown here is derived from an EMBL/GenBank/DDBJ whole genome shotgun (WGS) entry which is preliminary data.</text>
</comment>
<gene>
    <name evidence="5" type="ORF">SAMN06265222_105119</name>
</gene>
<evidence type="ECO:0000256" key="2">
    <source>
        <dbReference type="ARBA" id="ARBA00023125"/>
    </source>
</evidence>
<dbReference type="InterPro" id="IPR009057">
    <property type="entry name" value="Homeodomain-like_sf"/>
</dbReference>
<evidence type="ECO:0000256" key="3">
    <source>
        <dbReference type="ARBA" id="ARBA00023163"/>
    </source>
</evidence>
<dbReference type="Proteomes" id="UP001158067">
    <property type="component" value="Unassembled WGS sequence"/>
</dbReference>
<dbReference type="EMBL" id="FXUG01000005">
    <property type="protein sequence ID" value="SMP56280.1"/>
    <property type="molecule type" value="Genomic_DNA"/>
</dbReference>
<organism evidence="5 6">
    <name type="scientific">Neorhodopirellula lusitana</name>
    <dbReference type="NCBI Taxonomy" id="445327"/>
    <lineage>
        <taxon>Bacteria</taxon>
        <taxon>Pseudomonadati</taxon>
        <taxon>Planctomycetota</taxon>
        <taxon>Planctomycetia</taxon>
        <taxon>Pirellulales</taxon>
        <taxon>Pirellulaceae</taxon>
        <taxon>Neorhodopirellula</taxon>
    </lineage>
</organism>
<dbReference type="SUPFAM" id="SSF46689">
    <property type="entry name" value="Homeodomain-like"/>
    <property type="match status" value="2"/>
</dbReference>
<feature type="domain" description="HTH araC/xylS-type" evidence="4">
    <location>
        <begin position="279"/>
        <end position="377"/>
    </location>
</feature>
<dbReference type="Pfam" id="PF12833">
    <property type="entry name" value="HTH_18"/>
    <property type="match status" value="1"/>
</dbReference>
<dbReference type="PANTHER" id="PTHR30146:SF24">
    <property type="entry name" value="XYLOSE OPERON REGULATORY PROTEIN"/>
    <property type="match status" value="1"/>
</dbReference>
<keyword evidence="6" id="KW-1185">Reference proteome</keyword>
<dbReference type="Gene3D" id="3.40.50.2300">
    <property type="match status" value="2"/>
</dbReference>
<evidence type="ECO:0000313" key="5">
    <source>
        <dbReference type="EMBL" id="SMP56280.1"/>
    </source>
</evidence>